<dbReference type="Proteomes" id="UP001501666">
    <property type="component" value="Unassembled WGS sequence"/>
</dbReference>
<gene>
    <name evidence="1" type="ORF">GCM10010412_028370</name>
</gene>
<dbReference type="EMBL" id="BAAATE010000006">
    <property type="protein sequence ID" value="GAA2657589.1"/>
    <property type="molecule type" value="Genomic_DNA"/>
</dbReference>
<name>A0ABP6E6M5_9ACTN</name>
<reference evidence="2" key="1">
    <citation type="journal article" date="2019" name="Int. J. Syst. Evol. Microbiol.">
        <title>The Global Catalogue of Microorganisms (GCM) 10K type strain sequencing project: providing services to taxonomists for standard genome sequencing and annotation.</title>
        <authorList>
            <consortium name="The Broad Institute Genomics Platform"/>
            <consortium name="The Broad Institute Genome Sequencing Center for Infectious Disease"/>
            <person name="Wu L."/>
            <person name="Ma J."/>
        </authorList>
    </citation>
    <scope>NUCLEOTIDE SEQUENCE [LARGE SCALE GENOMIC DNA]</scope>
    <source>
        <strain evidence="2">JCM 6835</strain>
    </source>
</reference>
<dbReference type="RefSeq" id="WP_346146553.1">
    <property type="nucleotide sequence ID" value="NZ_BAAATE010000006.1"/>
</dbReference>
<organism evidence="1 2">
    <name type="scientific">Nonomuraea recticatena</name>
    <dbReference type="NCBI Taxonomy" id="46178"/>
    <lineage>
        <taxon>Bacteria</taxon>
        <taxon>Bacillati</taxon>
        <taxon>Actinomycetota</taxon>
        <taxon>Actinomycetes</taxon>
        <taxon>Streptosporangiales</taxon>
        <taxon>Streptosporangiaceae</taxon>
        <taxon>Nonomuraea</taxon>
    </lineage>
</organism>
<keyword evidence="2" id="KW-1185">Reference proteome</keyword>
<comment type="caution">
    <text evidence="1">The sequence shown here is derived from an EMBL/GenBank/DDBJ whole genome shotgun (WGS) entry which is preliminary data.</text>
</comment>
<accession>A0ABP6E6M5</accession>
<evidence type="ECO:0000313" key="2">
    <source>
        <dbReference type="Proteomes" id="UP001501666"/>
    </source>
</evidence>
<protein>
    <submittedName>
        <fullName evidence="1">Uncharacterized protein</fullName>
    </submittedName>
</protein>
<proteinExistence type="predicted"/>
<sequence>MNDEPPAAPEPGDTLPLGHSESAHRLLGWCSHCPGRSAAAEVVAWRSWAITLLHTVDEGVCSGA</sequence>
<evidence type="ECO:0000313" key="1">
    <source>
        <dbReference type="EMBL" id="GAA2657589.1"/>
    </source>
</evidence>